<dbReference type="SUPFAM" id="SSF103473">
    <property type="entry name" value="MFS general substrate transporter"/>
    <property type="match status" value="1"/>
</dbReference>
<feature type="transmembrane region" description="Helical" evidence="5">
    <location>
        <begin position="206"/>
        <end position="228"/>
    </location>
</feature>
<dbReference type="Pfam" id="PF07690">
    <property type="entry name" value="MFS_1"/>
    <property type="match status" value="1"/>
</dbReference>
<protein>
    <submittedName>
        <fullName evidence="7">MFS domain-containing protein</fullName>
    </submittedName>
</protein>
<dbReference type="InterPro" id="IPR011701">
    <property type="entry name" value="MFS"/>
</dbReference>
<feature type="transmembrane region" description="Helical" evidence="5">
    <location>
        <begin position="234"/>
        <end position="253"/>
    </location>
</feature>
<evidence type="ECO:0000256" key="2">
    <source>
        <dbReference type="ARBA" id="ARBA00022692"/>
    </source>
</evidence>
<keyword evidence="4 5" id="KW-0472">Membrane</keyword>
<evidence type="ECO:0000256" key="5">
    <source>
        <dbReference type="SAM" id="Phobius"/>
    </source>
</evidence>
<reference evidence="7 8" key="1">
    <citation type="submission" date="2019-10" db="EMBL/GenBank/DDBJ databases">
        <title>Assembly and Annotation for the nematode Trichostrongylus colubriformis.</title>
        <authorList>
            <person name="Martin J."/>
        </authorList>
    </citation>
    <scope>NUCLEOTIDE SEQUENCE [LARGE SCALE GENOMIC DNA]</scope>
    <source>
        <strain evidence="7">G859</strain>
        <tissue evidence="7">Whole worm</tissue>
    </source>
</reference>
<keyword evidence="2 5" id="KW-0812">Transmembrane</keyword>
<dbReference type="InterPro" id="IPR020846">
    <property type="entry name" value="MFS_dom"/>
</dbReference>
<feature type="domain" description="Major facilitator superfamily (MFS) profile" evidence="6">
    <location>
        <begin position="59"/>
        <end position="421"/>
    </location>
</feature>
<feature type="transmembrane region" description="Helical" evidence="5">
    <location>
        <begin position="170"/>
        <end position="194"/>
    </location>
</feature>
<dbReference type="GO" id="GO:0016020">
    <property type="term" value="C:membrane"/>
    <property type="evidence" value="ECO:0007669"/>
    <property type="project" value="UniProtKB-SubCell"/>
</dbReference>
<name>A0AAN8FWI5_TRICO</name>
<comment type="caution">
    <text evidence="7">The sequence shown here is derived from an EMBL/GenBank/DDBJ whole genome shotgun (WGS) entry which is preliminary data.</text>
</comment>
<evidence type="ECO:0000313" key="8">
    <source>
        <dbReference type="Proteomes" id="UP001331761"/>
    </source>
</evidence>
<dbReference type="AlphaFoldDB" id="A0AAN8FWI5"/>
<proteinExistence type="predicted"/>
<comment type="subcellular location">
    <subcellularLocation>
        <location evidence="1">Membrane</location>
        <topology evidence="1">Multi-pass membrane protein</topology>
    </subcellularLocation>
</comment>
<feature type="transmembrane region" description="Helical" evidence="5">
    <location>
        <begin position="345"/>
        <end position="367"/>
    </location>
</feature>
<feature type="transmembrane region" description="Helical" evidence="5">
    <location>
        <begin position="315"/>
        <end position="333"/>
    </location>
</feature>
<dbReference type="Gene3D" id="1.20.1250.20">
    <property type="entry name" value="MFS general substrate transporter like domains"/>
    <property type="match status" value="1"/>
</dbReference>
<evidence type="ECO:0000259" key="6">
    <source>
        <dbReference type="PROSITE" id="PS50850"/>
    </source>
</evidence>
<sequence>MSQEGSKENVLSTTSSAGIRRNSLPLDRTQSDHVDNYYENLDPDKLMNEYGFGRYQWFTYVLCEGMNFFYSSAMYVMPYVGLNPKLECTYKNESVVVDENSSTTLITEFGITCSSFFWKEAGLTSFTVGAIFLVPILSTFADEYGRRPLVVICLFTAFLSNVLASVAPNYYVFIFLRLIVGAASDTYYSLCSILACELLPSKDRAWITLVETIAWVLGMFWVGILSLYIHQWRWMYFACTAPGILAIFYYFFLPESPHWLIQHMDYRRIELFIKTSNKWNNVAVDVNCCRRDGPVPVEKRETCGEILKSPEMLKLLFINGFVQFIMAFYYFGLSLLSVDLSSDRFTAYMLSAFVELPGGLALIPLMLYTGRRALCVSTLALQGLFVIIAPFLKEPHWFMVACFLCGKFINRLVLSSRIFSG</sequence>
<evidence type="ECO:0000256" key="1">
    <source>
        <dbReference type="ARBA" id="ARBA00004141"/>
    </source>
</evidence>
<evidence type="ECO:0000313" key="7">
    <source>
        <dbReference type="EMBL" id="KAK5984504.1"/>
    </source>
</evidence>
<dbReference type="PROSITE" id="PS50850">
    <property type="entry name" value="MFS"/>
    <property type="match status" value="1"/>
</dbReference>
<feature type="transmembrane region" description="Helical" evidence="5">
    <location>
        <begin position="121"/>
        <end position="141"/>
    </location>
</feature>
<feature type="transmembrane region" description="Helical" evidence="5">
    <location>
        <begin position="57"/>
        <end position="77"/>
    </location>
</feature>
<dbReference type="EMBL" id="WIXE01002808">
    <property type="protein sequence ID" value="KAK5984504.1"/>
    <property type="molecule type" value="Genomic_DNA"/>
</dbReference>
<keyword evidence="8" id="KW-1185">Reference proteome</keyword>
<evidence type="ECO:0000256" key="4">
    <source>
        <dbReference type="ARBA" id="ARBA00023136"/>
    </source>
</evidence>
<feature type="transmembrane region" description="Helical" evidence="5">
    <location>
        <begin position="374"/>
        <end position="391"/>
    </location>
</feature>
<feature type="transmembrane region" description="Helical" evidence="5">
    <location>
        <begin position="148"/>
        <end position="164"/>
    </location>
</feature>
<evidence type="ECO:0000256" key="3">
    <source>
        <dbReference type="ARBA" id="ARBA00022989"/>
    </source>
</evidence>
<organism evidence="7 8">
    <name type="scientific">Trichostrongylus colubriformis</name>
    <name type="common">Black scour worm</name>
    <dbReference type="NCBI Taxonomy" id="6319"/>
    <lineage>
        <taxon>Eukaryota</taxon>
        <taxon>Metazoa</taxon>
        <taxon>Ecdysozoa</taxon>
        <taxon>Nematoda</taxon>
        <taxon>Chromadorea</taxon>
        <taxon>Rhabditida</taxon>
        <taxon>Rhabditina</taxon>
        <taxon>Rhabditomorpha</taxon>
        <taxon>Strongyloidea</taxon>
        <taxon>Trichostrongylidae</taxon>
        <taxon>Trichostrongylus</taxon>
    </lineage>
</organism>
<dbReference type="GO" id="GO:0022857">
    <property type="term" value="F:transmembrane transporter activity"/>
    <property type="evidence" value="ECO:0007669"/>
    <property type="project" value="InterPro"/>
</dbReference>
<dbReference type="InterPro" id="IPR036259">
    <property type="entry name" value="MFS_trans_sf"/>
</dbReference>
<feature type="transmembrane region" description="Helical" evidence="5">
    <location>
        <begin position="397"/>
        <end position="414"/>
    </location>
</feature>
<gene>
    <name evidence="7" type="ORF">GCK32_011035</name>
</gene>
<accession>A0AAN8FWI5</accession>
<keyword evidence="3 5" id="KW-1133">Transmembrane helix</keyword>
<dbReference type="Proteomes" id="UP001331761">
    <property type="component" value="Unassembled WGS sequence"/>
</dbReference>
<dbReference type="PANTHER" id="PTHR24064">
    <property type="entry name" value="SOLUTE CARRIER FAMILY 22 MEMBER"/>
    <property type="match status" value="1"/>
</dbReference>